<dbReference type="FunFam" id="2.40.10.10:FF:000003">
    <property type="entry name" value="Transmembrane serine protease 3"/>
    <property type="match status" value="1"/>
</dbReference>
<dbReference type="HOGENOM" id="CLU_006842_19_0_1"/>
<dbReference type="Gene3D" id="2.40.10.10">
    <property type="entry name" value="Trypsin-like serine proteases"/>
    <property type="match status" value="2"/>
</dbReference>
<reference evidence="14" key="2">
    <citation type="submission" date="2025-08" db="UniProtKB">
        <authorList>
            <consortium name="Ensembl"/>
        </authorList>
    </citation>
    <scope>IDENTIFICATION</scope>
    <source>
        <strain evidence="14">Glennie</strain>
    </source>
</reference>
<proteinExistence type="predicted"/>
<keyword evidence="8 11" id="KW-0472">Membrane</keyword>
<keyword evidence="15" id="KW-1185">Reference proteome</keyword>
<dbReference type="eggNOG" id="KOG3627">
    <property type="taxonomic scope" value="Eukaryota"/>
</dbReference>
<organism evidence="14 15">
    <name type="scientific">Ornithorhynchus anatinus</name>
    <name type="common">Duckbill platypus</name>
    <dbReference type="NCBI Taxonomy" id="9258"/>
    <lineage>
        <taxon>Eukaryota</taxon>
        <taxon>Metazoa</taxon>
        <taxon>Chordata</taxon>
        <taxon>Craniata</taxon>
        <taxon>Vertebrata</taxon>
        <taxon>Euteleostomi</taxon>
        <taxon>Mammalia</taxon>
        <taxon>Monotremata</taxon>
        <taxon>Ornithorhynchidae</taxon>
        <taxon>Ornithorhynchus</taxon>
    </lineage>
</organism>
<dbReference type="SUPFAM" id="SSF82671">
    <property type="entry name" value="SEA domain"/>
    <property type="match status" value="1"/>
</dbReference>
<dbReference type="InterPro" id="IPR001254">
    <property type="entry name" value="Trypsin_dom"/>
</dbReference>
<evidence type="ECO:0000259" key="12">
    <source>
        <dbReference type="PROSITE" id="PS50024"/>
    </source>
</evidence>
<evidence type="ECO:0000256" key="5">
    <source>
        <dbReference type="ARBA" id="ARBA00022825"/>
    </source>
</evidence>
<dbReference type="Pfam" id="PF01390">
    <property type="entry name" value="SEA"/>
    <property type="match status" value="1"/>
</dbReference>
<dbReference type="CDD" id="cd00190">
    <property type="entry name" value="Tryp_SPc"/>
    <property type="match status" value="1"/>
</dbReference>
<keyword evidence="6" id="KW-0735">Signal-anchor</keyword>
<dbReference type="InterPro" id="IPR018114">
    <property type="entry name" value="TRYPSIN_HIS"/>
</dbReference>
<evidence type="ECO:0000256" key="6">
    <source>
        <dbReference type="ARBA" id="ARBA00022968"/>
    </source>
</evidence>
<evidence type="ECO:0000256" key="10">
    <source>
        <dbReference type="RuleBase" id="RU363034"/>
    </source>
</evidence>
<keyword evidence="4 10" id="KW-0378">Hydrolase</keyword>
<evidence type="ECO:0000256" key="8">
    <source>
        <dbReference type="ARBA" id="ARBA00023136"/>
    </source>
</evidence>
<evidence type="ECO:0000256" key="4">
    <source>
        <dbReference type="ARBA" id="ARBA00022801"/>
    </source>
</evidence>
<comment type="subcellular location">
    <subcellularLocation>
        <location evidence="1">Membrane</location>
        <topology evidence="1">Single-pass type II membrane protein</topology>
    </subcellularLocation>
</comment>
<dbReference type="InterPro" id="IPR009003">
    <property type="entry name" value="Peptidase_S1_PA"/>
</dbReference>
<evidence type="ECO:0000313" key="15">
    <source>
        <dbReference type="Proteomes" id="UP000002279"/>
    </source>
</evidence>
<dbReference type="InterPro" id="IPR043504">
    <property type="entry name" value="Peptidase_S1_PA_chymotrypsin"/>
</dbReference>
<protein>
    <submittedName>
        <fullName evidence="14">Transmembrane serine protease 11D</fullName>
    </submittedName>
</protein>
<evidence type="ECO:0000313" key="14">
    <source>
        <dbReference type="Ensembl" id="ENSOANP00000022305.4"/>
    </source>
</evidence>
<dbReference type="PROSITE" id="PS00134">
    <property type="entry name" value="TRYPSIN_HIS"/>
    <property type="match status" value="1"/>
</dbReference>
<dbReference type="PANTHER" id="PTHR24252">
    <property type="entry name" value="ACROSIN-RELATED"/>
    <property type="match status" value="1"/>
</dbReference>
<dbReference type="InterPro" id="IPR000082">
    <property type="entry name" value="SEA_dom"/>
</dbReference>
<dbReference type="Proteomes" id="UP000002279">
    <property type="component" value="Chromosome 10"/>
</dbReference>
<dbReference type="GO" id="GO:0008236">
    <property type="term" value="F:serine-type peptidase activity"/>
    <property type="evidence" value="ECO:0000318"/>
    <property type="project" value="GO_Central"/>
</dbReference>
<dbReference type="STRING" id="9258.ENSOANP00000022305"/>
<dbReference type="Pfam" id="PF00089">
    <property type="entry name" value="Trypsin"/>
    <property type="match status" value="1"/>
</dbReference>
<feature type="domain" description="Peptidase S1" evidence="13">
    <location>
        <begin position="192"/>
        <end position="422"/>
    </location>
</feature>
<dbReference type="Gene3D" id="3.30.70.960">
    <property type="entry name" value="SEA domain"/>
    <property type="match status" value="1"/>
</dbReference>
<dbReference type="InterPro" id="IPR033116">
    <property type="entry name" value="TRYPSIN_SER"/>
</dbReference>
<dbReference type="PROSITE" id="PS50240">
    <property type="entry name" value="TRYPSIN_DOM"/>
    <property type="match status" value="1"/>
</dbReference>
<accession>F6R3B3</accession>
<reference evidence="14" key="3">
    <citation type="submission" date="2025-09" db="UniProtKB">
        <authorList>
            <consortium name="Ensembl"/>
        </authorList>
    </citation>
    <scope>IDENTIFICATION</scope>
    <source>
        <strain evidence="14">Glennie</strain>
    </source>
</reference>
<dbReference type="SUPFAM" id="SSF50494">
    <property type="entry name" value="Trypsin-like serine proteases"/>
    <property type="match status" value="1"/>
</dbReference>
<dbReference type="InterPro" id="IPR001314">
    <property type="entry name" value="Peptidase_S1A"/>
</dbReference>
<keyword evidence="9" id="KW-1015">Disulfide bond</keyword>
<evidence type="ECO:0000256" key="1">
    <source>
        <dbReference type="ARBA" id="ARBA00004606"/>
    </source>
</evidence>
<dbReference type="InParanoid" id="F6R3B3"/>
<feature type="domain" description="SEA" evidence="12">
    <location>
        <begin position="46"/>
        <end position="163"/>
    </location>
</feature>
<dbReference type="AlphaFoldDB" id="F6R3B3"/>
<evidence type="ECO:0000259" key="13">
    <source>
        <dbReference type="PROSITE" id="PS50240"/>
    </source>
</evidence>
<dbReference type="GO" id="GO:0006508">
    <property type="term" value="P:proteolysis"/>
    <property type="evidence" value="ECO:0007669"/>
    <property type="project" value="UniProtKB-KW"/>
</dbReference>
<dbReference type="Ensembl" id="ENSOANT00000022309.4">
    <property type="protein sequence ID" value="ENSOANP00000022305.4"/>
    <property type="gene ID" value="ENSOANG00000014141.4"/>
</dbReference>
<keyword evidence="2 10" id="KW-0645">Protease</keyword>
<sequence>IVRPAWVSQPPRSFNPWTIALLVGVTVVILALVIGLLVYFLAFDQKLLYYKGTIQITNVQYTSQLQVPTSPQYRDLCKKIENMIEATFNQSELSKQFIKSHVVRLRPSSRGVDADIMMKFRFRARNNGASIKSKIEKILVEQLGTTETLQINPFSTEITCKSQALSNEEIENMFISACGMRSNPMTSSGDRVIGGSQAQVGSWPWQASLQFRNIHHCGAVLISNTWLLTAAHCFRQNTDPRQWSITFGISIRPPGQRRGVQRISIHRNYRYPFHEFDIAAVQLSSGITFTKNIHRVCLPGSSPQYPPHTMAYVTGWGSVYSGGPTQAKLQQAEMQVISNDVCNSPSGYDGAITEGMLCAGLPQGGVDACQGDSGGPLVTRDARQIWTLIGLVSWGYECGVPGKPGVYTRVTAYRDWIKEQTGL</sequence>
<keyword evidence="5 10" id="KW-0720">Serine protease</keyword>
<dbReference type="PANTHER" id="PTHR24252:SF7">
    <property type="entry name" value="HYALIN"/>
    <property type="match status" value="1"/>
</dbReference>
<dbReference type="Bgee" id="ENSOANG00000014141">
    <property type="expression patterns" value="Expressed in adult mammalian kidney"/>
</dbReference>
<dbReference type="OMA" id="QILNVEY"/>
<dbReference type="GeneTree" id="ENSGT00940000161719"/>
<dbReference type="SMART" id="SM00020">
    <property type="entry name" value="Tryp_SPc"/>
    <property type="match status" value="1"/>
</dbReference>
<dbReference type="GO" id="GO:0005886">
    <property type="term" value="C:plasma membrane"/>
    <property type="evidence" value="ECO:0000318"/>
    <property type="project" value="GO_Central"/>
</dbReference>
<dbReference type="FunCoup" id="F6R3B3">
    <property type="interactions" value="42"/>
</dbReference>
<dbReference type="PROSITE" id="PS00135">
    <property type="entry name" value="TRYPSIN_SER"/>
    <property type="match status" value="1"/>
</dbReference>
<evidence type="ECO:0000256" key="2">
    <source>
        <dbReference type="ARBA" id="ARBA00022670"/>
    </source>
</evidence>
<evidence type="ECO:0000256" key="7">
    <source>
        <dbReference type="ARBA" id="ARBA00022989"/>
    </source>
</evidence>
<dbReference type="PRINTS" id="PR00722">
    <property type="entry name" value="CHYMOTRYPSIN"/>
</dbReference>
<keyword evidence="7 11" id="KW-1133">Transmembrane helix</keyword>
<evidence type="ECO:0000256" key="11">
    <source>
        <dbReference type="SAM" id="Phobius"/>
    </source>
</evidence>
<reference evidence="14 15" key="1">
    <citation type="journal article" date="2008" name="Nature">
        <title>Genome analysis of the platypus reveals unique signatures of evolution.</title>
        <authorList>
            <person name="Warren W.C."/>
            <person name="Hillier L.W."/>
            <person name="Marshall Graves J.A."/>
            <person name="Birney E."/>
            <person name="Ponting C.P."/>
            <person name="Grutzner F."/>
            <person name="Belov K."/>
            <person name="Miller W."/>
            <person name="Clarke L."/>
            <person name="Chinwalla A.T."/>
            <person name="Yang S.P."/>
            <person name="Heger A."/>
            <person name="Locke D.P."/>
            <person name="Miethke P."/>
            <person name="Waters P.D."/>
            <person name="Veyrunes F."/>
            <person name="Fulton L."/>
            <person name="Fulton B."/>
            <person name="Graves T."/>
            <person name="Wallis J."/>
            <person name="Puente X.S."/>
            <person name="Lopez-Otin C."/>
            <person name="Ordonez G.R."/>
            <person name="Eichler E.E."/>
            <person name="Chen L."/>
            <person name="Cheng Z."/>
            <person name="Deakin J.E."/>
            <person name="Alsop A."/>
            <person name="Thompson K."/>
            <person name="Kirby P."/>
            <person name="Papenfuss A.T."/>
            <person name="Wakefield M.J."/>
            <person name="Olender T."/>
            <person name="Lancet D."/>
            <person name="Huttley G.A."/>
            <person name="Smit A.F."/>
            <person name="Pask A."/>
            <person name="Temple-Smith P."/>
            <person name="Batzer M.A."/>
            <person name="Walker J.A."/>
            <person name="Konkel M.K."/>
            <person name="Harris R.S."/>
            <person name="Whittington C.M."/>
            <person name="Wong E.S."/>
            <person name="Gemmell N.J."/>
            <person name="Buschiazzo E."/>
            <person name="Vargas Jentzsch I.M."/>
            <person name="Merkel A."/>
            <person name="Schmitz J."/>
            <person name="Zemann A."/>
            <person name="Churakov G."/>
            <person name="Kriegs J.O."/>
            <person name="Brosius J."/>
            <person name="Murchison E.P."/>
            <person name="Sachidanandam R."/>
            <person name="Smith C."/>
            <person name="Hannon G.J."/>
            <person name="Tsend-Ayush E."/>
            <person name="McMillan D."/>
            <person name="Attenborough R."/>
            <person name="Rens W."/>
            <person name="Ferguson-Smith M."/>
            <person name="Lefevre C.M."/>
            <person name="Sharp J.A."/>
            <person name="Nicholas K.R."/>
            <person name="Ray D.A."/>
            <person name="Kube M."/>
            <person name="Reinhardt R."/>
            <person name="Pringle T.H."/>
            <person name="Taylor J."/>
            <person name="Jones R.C."/>
            <person name="Nixon B."/>
            <person name="Dacheux J.L."/>
            <person name="Niwa H."/>
            <person name="Sekita Y."/>
            <person name="Huang X."/>
            <person name="Stark A."/>
            <person name="Kheradpour P."/>
            <person name="Kellis M."/>
            <person name="Flicek P."/>
            <person name="Chen Y."/>
            <person name="Webber C."/>
            <person name="Hardison R."/>
            <person name="Nelson J."/>
            <person name="Hallsworth-Pepin K."/>
            <person name="Delehaunty K."/>
            <person name="Markovic C."/>
            <person name="Minx P."/>
            <person name="Feng Y."/>
            <person name="Kremitzki C."/>
            <person name="Mitreva M."/>
            <person name="Glasscock J."/>
            <person name="Wylie T."/>
            <person name="Wohldmann P."/>
            <person name="Thiru P."/>
            <person name="Nhan M.N."/>
            <person name="Pohl C.S."/>
            <person name="Smith S.M."/>
            <person name="Hou S."/>
            <person name="Nefedov M."/>
            <person name="de Jong P.J."/>
            <person name="Renfree M.B."/>
            <person name="Mardis E.R."/>
            <person name="Wilson R.K."/>
        </authorList>
    </citation>
    <scope>NUCLEOTIDE SEQUENCE [LARGE SCALE GENOMIC DNA]</scope>
    <source>
        <strain evidence="14 15">Glennie</strain>
    </source>
</reference>
<feature type="transmembrane region" description="Helical" evidence="11">
    <location>
        <begin position="17"/>
        <end position="42"/>
    </location>
</feature>
<keyword evidence="3 11" id="KW-0812">Transmembrane</keyword>
<dbReference type="GO" id="GO:0004252">
    <property type="term" value="F:serine-type endopeptidase activity"/>
    <property type="evidence" value="ECO:0007669"/>
    <property type="project" value="InterPro"/>
</dbReference>
<evidence type="ECO:0000256" key="3">
    <source>
        <dbReference type="ARBA" id="ARBA00022692"/>
    </source>
</evidence>
<gene>
    <name evidence="14" type="primary">TMPRSS11D</name>
</gene>
<evidence type="ECO:0000256" key="9">
    <source>
        <dbReference type="ARBA" id="ARBA00023157"/>
    </source>
</evidence>
<dbReference type="InterPro" id="IPR036364">
    <property type="entry name" value="SEA_dom_sf"/>
</dbReference>
<dbReference type="PROSITE" id="PS50024">
    <property type="entry name" value="SEA"/>
    <property type="match status" value="1"/>
</dbReference>
<name>F6R3B3_ORNAN</name>